<dbReference type="SMART" id="SM00257">
    <property type="entry name" value="LysM"/>
    <property type="match status" value="1"/>
</dbReference>
<protein>
    <submittedName>
        <fullName evidence="2">LysM peptidoglycan-binding domain-containing protein</fullName>
    </submittedName>
</protein>
<dbReference type="PANTHER" id="PTHR34700:SF4">
    <property type="entry name" value="PHAGE-LIKE ELEMENT PBSX PROTEIN XKDP"/>
    <property type="match status" value="1"/>
</dbReference>
<name>A0ABR8BD02_9NOSO</name>
<feature type="domain" description="LysM" evidence="1">
    <location>
        <begin position="170"/>
        <end position="217"/>
    </location>
</feature>
<organism evidence="2 3">
    <name type="scientific">Nostoc parmelioides FACHB-3921</name>
    <dbReference type="NCBI Taxonomy" id="2692909"/>
    <lineage>
        <taxon>Bacteria</taxon>
        <taxon>Bacillati</taxon>
        <taxon>Cyanobacteriota</taxon>
        <taxon>Cyanophyceae</taxon>
        <taxon>Nostocales</taxon>
        <taxon>Nostocaceae</taxon>
        <taxon>Nostoc</taxon>
    </lineage>
</organism>
<dbReference type="InterPro" id="IPR045361">
    <property type="entry name" value="CIS_tube_prot_N"/>
</dbReference>
<dbReference type="InterPro" id="IPR036779">
    <property type="entry name" value="LysM_dom_sf"/>
</dbReference>
<dbReference type="InterPro" id="IPR052196">
    <property type="entry name" value="Bact_Kbp"/>
</dbReference>
<evidence type="ECO:0000259" key="1">
    <source>
        <dbReference type="PROSITE" id="PS51782"/>
    </source>
</evidence>
<dbReference type="Gene3D" id="3.10.350.10">
    <property type="entry name" value="LysM domain"/>
    <property type="match status" value="1"/>
</dbReference>
<dbReference type="EMBL" id="JACJQL010000014">
    <property type="protein sequence ID" value="MBD2251982.1"/>
    <property type="molecule type" value="Genomic_DNA"/>
</dbReference>
<dbReference type="PROSITE" id="PS51782">
    <property type="entry name" value="LYSM"/>
    <property type="match status" value="1"/>
</dbReference>
<keyword evidence="3" id="KW-1185">Reference proteome</keyword>
<gene>
    <name evidence="2" type="ORF">H6G14_11815</name>
</gene>
<accession>A0ABR8BD02</accession>
<evidence type="ECO:0000313" key="2">
    <source>
        <dbReference type="EMBL" id="MBD2251982.1"/>
    </source>
</evidence>
<comment type="caution">
    <text evidence="2">The sequence shown here is derived from an EMBL/GenBank/DDBJ whole genome shotgun (WGS) entry which is preliminary data.</text>
</comment>
<dbReference type="Pfam" id="PF01476">
    <property type="entry name" value="LysM"/>
    <property type="match status" value="1"/>
</dbReference>
<dbReference type="CDD" id="cd00118">
    <property type="entry name" value="LysM"/>
    <property type="match status" value="1"/>
</dbReference>
<dbReference type="SUPFAM" id="SSF54106">
    <property type="entry name" value="LysM domain"/>
    <property type="match status" value="1"/>
</dbReference>
<dbReference type="RefSeq" id="WP_190567611.1">
    <property type="nucleotide sequence ID" value="NZ_JACJQL010000014.1"/>
</dbReference>
<evidence type="ECO:0000313" key="3">
    <source>
        <dbReference type="Proteomes" id="UP000621307"/>
    </source>
</evidence>
<dbReference type="InterPro" id="IPR018392">
    <property type="entry name" value="LysM"/>
</dbReference>
<dbReference type="Proteomes" id="UP000621307">
    <property type="component" value="Unassembled WGS sequence"/>
</dbReference>
<proteinExistence type="predicted"/>
<dbReference type="PANTHER" id="PTHR34700">
    <property type="entry name" value="POTASSIUM BINDING PROTEIN KBP"/>
    <property type="match status" value="1"/>
</dbReference>
<sequence length="226" mass="25709">MTFAKLEIWAERDRVGNYQNVFSGSGLERKLPEIMFNPSEISFEKKGWNQKDNQALAPTDELMSLNLNLFFDTTLTGYPPDNVQLYTRKIVNLTEKLSGSDRPPLCQIKWGMFAGQGSFIMQQGVLLSVTKQLTHFIEDGTPVRARLNCQFREYQSQDKKAKIQNPIDDPIHVVRQGETLISIAAQEYNDPTLWRLIADANNLKNPRGITPGQVLTILPKPTEKRT</sequence>
<dbReference type="Pfam" id="PF19266">
    <property type="entry name" value="CIS_tube"/>
    <property type="match status" value="1"/>
</dbReference>
<reference evidence="2 3" key="1">
    <citation type="journal article" date="2020" name="ISME J.">
        <title>Comparative genomics reveals insights into cyanobacterial evolution and habitat adaptation.</title>
        <authorList>
            <person name="Chen M.Y."/>
            <person name="Teng W.K."/>
            <person name="Zhao L."/>
            <person name="Hu C.X."/>
            <person name="Zhou Y.K."/>
            <person name="Han B.P."/>
            <person name="Song L.R."/>
            <person name="Shu W.S."/>
        </authorList>
    </citation>
    <scope>NUCLEOTIDE SEQUENCE [LARGE SCALE GENOMIC DNA]</scope>
    <source>
        <strain evidence="2 3">FACHB-3921</strain>
    </source>
</reference>